<dbReference type="PRINTS" id="PR00035">
    <property type="entry name" value="HTHGNTR"/>
</dbReference>
<dbReference type="Proteomes" id="UP000279968">
    <property type="component" value="Unassembled WGS sequence"/>
</dbReference>
<dbReference type="SMART" id="SM00345">
    <property type="entry name" value="HTH_GNTR"/>
    <property type="match status" value="1"/>
</dbReference>
<dbReference type="Pfam" id="PF07702">
    <property type="entry name" value="UTRA"/>
    <property type="match status" value="1"/>
</dbReference>
<keyword evidence="3" id="KW-0804">Transcription</keyword>
<accession>A0A3B0A031</accession>
<keyword evidence="1" id="KW-0805">Transcription regulation</keyword>
<comment type="caution">
    <text evidence="5">The sequence shown here is derived from an EMBL/GenBank/DDBJ whole genome shotgun (WGS) entry which is preliminary data.</text>
</comment>
<dbReference type="InterPro" id="IPR050679">
    <property type="entry name" value="Bact_HTH_transcr_reg"/>
</dbReference>
<evidence type="ECO:0000256" key="2">
    <source>
        <dbReference type="ARBA" id="ARBA00023125"/>
    </source>
</evidence>
<dbReference type="InterPro" id="IPR036390">
    <property type="entry name" value="WH_DNA-bd_sf"/>
</dbReference>
<evidence type="ECO:0000313" key="5">
    <source>
        <dbReference type="EMBL" id="RKN52926.1"/>
    </source>
</evidence>
<dbReference type="PANTHER" id="PTHR44846:SF1">
    <property type="entry name" value="MANNOSYL-D-GLYCERATE TRANSPORT_METABOLISM SYSTEM REPRESSOR MNGR-RELATED"/>
    <property type="match status" value="1"/>
</dbReference>
<keyword evidence="2" id="KW-0238">DNA-binding</keyword>
<dbReference type="InterPro" id="IPR036388">
    <property type="entry name" value="WH-like_DNA-bd_sf"/>
</dbReference>
<keyword evidence="6" id="KW-1185">Reference proteome</keyword>
<proteinExistence type="predicted"/>
<dbReference type="AlphaFoldDB" id="A0A3B0A031"/>
<dbReference type="SMART" id="SM00866">
    <property type="entry name" value="UTRA"/>
    <property type="match status" value="1"/>
</dbReference>
<dbReference type="GO" id="GO:0003700">
    <property type="term" value="F:DNA-binding transcription factor activity"/>
    <property type="evidence" value="ECO:0007669"/>
    <property type="project" value="InterPro"/>
</dbReference>
<organism evidence="5 6">
    <name type="scientific">Micromonospora costi</name>
    <dbReference type="NCBI Taxonomy" id="1530042"/>
    <lineage>
        <taxon>Bacteria</taxon>
        <taxon>Bacillati</taxon>
        <taxon>Actinomycetota</taxon>
        <taxon>Actinomycetes</taxon>
        <taxon>Micromonosporales</taxon>
        <taxon>Micromonosporaceae</taxon>
        <taxon>Micromonospora</taxon>
    </lineage>
</organism>
<name>A0A3B0A031_9ACTN</name>
<dbReference type="InterPro" id="IPR000524">
    <property type="entry name" value="Tscrpt_reg_HTH_GntR"/>
</dbReference>
<dbReference type="SUPFAM" id="SSF46785">
    <property type="entry name" value="Winged helix' DNA-binding domain"/>
    <property type="match status" value="1"/>
</dbReference>
<dbReference type="InterPro" id="IPR011663">
    <property type="entry name" value="UTRA"/>
</dbReference>
<dbReference type="Gene3D" id="3.40.1410.10">
    <property type="entry name" value="Chorismate lyase-like"/>
    <property type="match status" value="1"/>
</dbReference>
<dbReference type="Gene3D" id="1.10.10.10">
    <property type="entry name" value="Winged helix-like DNA-binding domain superfamily/Winged helix DNA-binding domain"/>
    <property type="match status" value="1"/>
</dbReference>
<protein>
    <submittedName>
        <fullName evidence="5">GntR family transcriptional regulator</fullName>
    </submittedName>
</protein>
<dbReference type="Pfam" id="PF00392">
    <property type="entry name" value="GntR"/>
    <property type="match status" value="1"/>
</dbReference>
<dbReference type="GO" id="GO:0045892">
    <property type="term" value="P:negative regulation of DNA-templated transcription"/>
    <property type="evidence" value="ECO:0007669"/>
    <property type="project" value="TreeGrafter"/>
</dbReference>
<dbReference type="PROSITE" id="PS50949">
    <property type="entry name" value="HTH_GNTR"/>
    <property type="match status" value="1"/>
</dbReference>
<dbReference type="EMBL" id="RBAN01000004">
    <property type="protein sequence ID" value="RKN52926.1"/>
    <property type="molecule type" value="Genomic_DNA"/>
</dbReference>
<reference evidence="5 6" key="1">
    <citation type="journal article" date="2015" name="Int. J. Syst. Evol. Microbiol.">
        <title>Micromonospora costi sp. nov., isolated from a leaf of Costus speciosus.</title>
        <authorList>
            <person name="Thawai C."/>
        </authorList>
    </citation>
    <scope>NUCLEOTIDE SEQUENCE [LARGE SCALE GENOMIC DNA]</scope>
    <source>
        <strain evidence="5 6">CS1-12</strain>
    </source>
</reference>
<dbReference type="InterPro" id="IPR028978">
    <property type="entry name" value="Chorismate_lyase_/UTRA_dom_sf"/>
</dbReference>
<dbReference type="PANTHER" id="PTHR44846">
    <property type="entry name" value="MANNOSYL-D-GLYCERATE TRANSPORT/METABOLISM SYSTEM REPRESSOR MNGR-RELATED"/>
    <property type="match status" value="1"/>
</dbReference>
<evidence type="ECO:0000256" key="1">
    <source>
        <dbReference type="ARBA" id="ARBA00023015"/>
    </source>
</evidence>
<dbReference type="GO" id="GO:0003677">
    <property type="term" value="F:DNA binding"/>
    <property type="evidence" value="ECO:0007669"/>
    <property type="project" value="UniProtKB-KW"/>
</dbReference>
<dbReference type="CDD" id="cd07377">
    <property type="entry name" value="WHTH_GntR"/>
    <property type="match status" value="1"/>
</dbReference>
<sequence length="253" mass="27355">MRWDWMARRETALQTARGRLQELIGSEFRSGDKLPNERDLAERLKVSRATVREVLGQLASEGVVTRTWGIGTFVHDGVERVPVSIGDVTALRDRITASGHRPTLQDAAVSRAKCPADCAAVLGLEPDSPVWRVDRLFAVDGVAAAWIRDHLPLRFDGRELDPSGLVSIDLDMFEFLASATGMPVRRAEIELAAVLADEEANARLGVAVGHPLVTATQIGYGANGAPLFHGHITVRTDVLTLRISRGGDTPPAG</sequence>
<evidence type="ECO:0000256" key="3">
    <source>
        <dbReference type="ARBA" id="ARBA00023163"/>
    </source>
</evidence>
<evidence type="ECO:0000259" key="4">
    <source>
        <dbReference type="PROSITE" id="PS50949"/>
    </source>
</evidence>
<evidence type="ECO:0000313" key="6">
    <source>
        <dbReference type="Proteomes" id="UP000279968"/>
    </source>
</evidence>
<gene>
    <name evidence="5" type="ORF">D7193_24280</name>
</gene>
<dbReference type="SUPFAM" id="SSF64288">
    <property type="entry name" value="Chorismate lyase-like"/>
    <property type="match status" value="1"/>
</dbReference>
<feature type="domain" description="HTH gntR-type" evidence="4">
    <location>
        <begin position="9"/>
        <end position="77"/>
    </location>
</feature>